<dbReference type="InterPro" id="IPR000276">
    <property type="entry name" value="GPCR_Rhodpsn"/>
</dbReference>
<protein>
    <recommendedName>
        <fullName evidence="14">G-protein coupled receptors family 1 profile domain-containing protein</fullName>
    </recommendedName>
</protein>
<keyword evidence="10" id="KW-0325">Glycoprotein</keyword>
<feature type="transmembrane region" description="Helical" evidence="13">
    <location>
        <begin position="326"/>
        <end position="346"/>
    </location>
</feature>
<feature type="transmembrane region" description="Helical" evidence="13">
    <location>
        <begin position="238"/>
        <end position="260"/>
    </location>
</feature>
<evidence type="ECO:0000256" key="9">
    <source>
        <dbReference type="ARBA" id="ARBA00023170"/>
    </source>
</evidence>
<dbReference type="InterPro" id="IPR001556">
    <property type="entry name" value="Bombsn_rcpt-like"/>
</dbReference>
<evidence type="ECO:0000256" key="1">
    <source>
        <dbReference type="ARBA" id="ARBA00004651"/>
    </source>
</evidence>
<dbReference type="EMBL" id="OA885452">
    <property type="protein sequence ID" value="CAD7282054.1"/>
    <property type="molecule type" value="Genomic_DNA"/>
</dbReference>
<dbReference type="Proteomes" id="UP000678499">
    <property type="component" value="Unassembled WGS sequence"/>
</dbReference>
<comment type="subcellular location">
    <subcellularLocation>
        <location evidence="1">Cell membrane</location>
        <topology evidence="1">Multi-pass membrane protein</topology>
    </subcellularLocation>
</comment>
<evidence type="ECO:0000313" key="15">
    <source>
        <dbReference type="EMBL" id="CAD7282054.1"/>
    </source>
</evidence>
<keyword evidence="9 12" id="KW-0675">Receptor</keyword>
<dbReference type="PRINTS" id="PR00358">
    <property type="entry name" value="BOMBESINR"/>
</dbReference>
<feature type="transmembrane region" description="Helical" evidence="13">
    <location>
        <begin position="65"/>
        <end position="89"/>
    </location>
</feature>
<evidence type="ECO:0000256" key="6">
    <source>
        <dbReference type="ARBA" id="ARBA00023040"/>
    </source>
</evidence>
<dbReference type="SMART" id="SM01381">
    <property type="entry name" value="7TM_GPCR_Srsx"/>
    <property type="match status" value="1"/>
</dbReference>
<evidence type="ECO:0000256" key="8">
    <source>
        <dbReference type="ARBA" id="ARBA00023157"/>
    </source>
</evidence>
<evidence type="ECO:0000259" key="14">
    <source>
        <dbReference type="PROSITE" id="PS50262"/>
    </source>
</evidence>
<keyword evidence="5 13" id="KW-1133">Transmembrane helix</keyword>
<dbReference type="SUPFAM" id="SSF81321">
    <property type="entry name" value="Family A G protein-coupled receptor-like"/>
    <property type="match status" value="1"/>
</dbReference>
<keyword evidence="11 12" id="KW-0807">Transducer</keyword>
<dbReference type="AlphaFoldDB" id="A0A7R9BWP8"/>
<evidence type="ECO:0000256" key="2">
    <source>
        <dbReference type="ARBA" id="ARBA00010663"/>
    </source>
</evidence>
<evidence type="ECO:0000256" key="4">
    <source>
        <dbReference type="ARBA" id="ARBA00022692"/>
    </source>
</evidence>
<keyword evidence="7 13" id="KW-0472">Membrane</keyword>
<gene>
    <name evidence="15" type="ORF">NMOB1V02_LOCUS9686</name>
</gene>
<evidence type="ECO:0000256" key="12">
    <source>
        <dbReference type="RuleBase" id="RU000688"/>
    </source>
</evidence>
<dbReference type="PRINTS" id="PR00237">
    <property type="entry name" value="GPCRRHODOPSN"/>
</dbReference>
<evidence type="ECO:0000256" key="5">
    <source>
        <dbReference type="ARBA" id="ARBA00022989"/>
    </source>
</evidence>
<reference evidence="15" key="1">
    <citation type="submission" date="2020-11" db="EMBL/GenBank/DDBJ databases">
        <authorList>
            <person name="Tran Van P."/>
        </authorList>
    </citation>
    <scope>NUCLEOTIDE SEQUENCE</scope>
</reference>
<dbReference type="OrthoDB" id="10049706at2759"/>
<keyword evidence="4 12" id="KW-0812">Transmembrane</keyword>
<keyword evidence="3" id="KW-1003">Cell membrane</keyword>
<dbReference type="PROSITE" id="PS00237">
    <property type="entry name" value="G_PROTEIN_RECEP_F1_1"/>
    <property type="match status" value="1"/>
</dbReference>
<feature type="transmembrane region" description="Helical" evidence="13">
    <location>
        <begin position="181"/>
        <end position="203"/>
    </location>
</feature>
<dbReference type="PANTHER" id="PTHR45695:SF26">
    <property type="entry name" value="NEUROPEPTIDE CCHAMIDE-1 RECEPTOR"/>
    <property type="match status" value="1"/>
</dbReference>
<dbReference type="GO" id="GO:0008188">
    <property type="term" value="F:neuropeptide receptor activity"/>
    <property type="evidence" value="ECO:0007669"/>
    <property type="project" value="TreeGrafter"/>
</dbReference>
<sequence length="356" mass="40048">MVQVMQTEIVMADYPDALDHYFPANLTEIWLDDNSTNVSAVLVNGTESETDIDLVVLRWMTIKAVMVPVVFALIFVAGCLGNGTLIHVFVRHKELRTTPNIYIVALSVGDLCVVLFCIPFVATIYTFQSWPYGLIMCKIGEFVTQASTGMSVFTLTALSVDRYVAITHPMRAHVGNNPRRLTYCVVAGIVVLALLCALPFLLFAEVVPKGHDGILVCHPYPEHFGPGYGQGMVVYKALLYYAVPLTLITVFYISMARRLVQSAASMPGEARARRQINSRKNVAKMVLGFVFFFAVCFLPNHVFFLWFYFDPNAEQVYNIFWDILRILGFTLSFTNSCVNPVVMYCVSSTFRKMFNR</sequence>
<feature type="transmembrane region" description="Helical" evidence="13">
    <location>
        <begin position="281"/>
        <end position="306"/>
    </location>
</feature>
<evidence type="ECO:0000313" key="16">
    <source>
        <dbReference type="Proteomes" id="UP000678499"/>
    </source>
</evidence>
<dbReference type="InterPro" id="IPR017452">
    <property type="entry name" value="GPCR_Rhodpsn_7TM"/>
</dbReference>
<dbReference type="PROSITE" id="PS50262">
    <property type="entry name" value="G_PROTEIN_RECEP_F1_2"/>
    <property type="match status" value="1"/>
</dbReference>
<dbReference type="EMBL" id="CAJPEX010003415">
    <property type="protein sequence ID" value="CAG0922206.1"/>
    <property type="molecule type" value="Genomic_DNA"/>
</dbReference>
<accession>A0A7R9BWP8</accession>
<dbReference type="GO" id="GO:0005886">
    <property type="term" value="C:plasma membrane"/>
    <property type="evidence" value="ECO:0007669"/>
    <property type="project" value="UniProtKB-SubCell"/>
</dbReference>
<evidence type="ECO:0000256" key="3">
    <source>
        <dbReference type="ARBA" id="ARBA00022475"/>
    </source>
</evidence>
<dbReference type="Gene3D" id="1.20.1070.10">
    <property type="entry name" value="Rhodopsin 7-helix transmembrane proteins"/>
    <property type="match status" value="1"/>
</dbReference>
<evidence type="ECO:0000256" key="10">
    <source>
        <dbReference type="ARBA" id="ARBA00023180"/>
    </source>
</evidence>
<evidence type="ECO:0000256" key="7">
    <source>
        <dbReference type="ARBA" id="ARBA00023136"/>
    </source>
</evidence>
<dbReference type="PANTHER" id="PTHR45695">
    <property type="entry name" value="LEUCOKININ RECEPTOR-RELATED"/>
    <property type="match status" value="1"/>
</dbReference>
<keyword evidence="8" id="KW-1015">Disulfide bond</keyword>
<dbReference type="Pfam" id="PF00001">
    <property type="entry name" value="7tm_1"/>
    <property type="match status" value="1"/>
</dbReference>
<organism evidence="15">
    <name type="scientific">Notodromas monacha</name>
    <dbReference type="NCBI Taxonomy" id="399045"/>
    <lineage>
        <taxon>Eukaryota</taxon>
        <taxon>Metazoa</taxon>
        <taxon>Ecdysozoa</taxon>
        <taxon>Arthropoda</taxon>
        <taxon>Crustacea</taxon>
        <taxon>Oligostraca</taxon>
        <taxon>Ostracoda</taxon>
        <taxon>Podocopa</taxon>
        <taxon>Podocopida</taxon>
        <taxon>Cypridocopina</taxon>
        <taxon>Cypridoidea</taxon>
        <taxon>Cyprididae</taxon>
        <taxon>Notodromas</taxon>
    </lineage>
</organism>
<feature type="transmembrane region" description="Helical" evidence="13">
    <location>
        <begin position="142"/>
        <end position="160"/>
    </location>
</feature>
<evidence type="ECO:0000256" key="13">
    <source>
        <dbReference type="SAM" id="Phobius"/>
    </source>
</evidence>
<feature type="transmembrane region" description="Helical" evidence="13">
    <location>
        <begin position="101"/>
        <end position="122"/>
    </location>
</feature>
<keyword evidence="6 12" id="KW-0297">G-protein coupled receptor</keyword>
<feature type="domain" description="G-protein coupled receptors family 1 profile" evidence="14">
    <location>
        <begin position="81"/>
        <end position="343"/>
    </location>
</feature>
<proteinExistence type="inferred from homology"/>
<name>A0A7R9BWP8_9CRUS</name>
<evidence type="ECO:0000256" key="11">
    <source>
        <dbReference type="ARBA" id="ARBA00023224"/>
    </source>
</evidence>
<keyword evidence="16" id="KW-1185">Reference proteome</keyword>
<comment type="similarity">
    <text evidence="2 12">Belongs to the G-protein coupled receptor 1 family.</text>
</comment>